<organism evidence="1 2">
    <name type="scientific">Micromonospora costi</name>
    <dbReference type="NCBI Taxonomy" id="1530042"/>
    <lineage>
        <taxon>Bacteria</taxon>
        <taxon>Bacillati</taxon>
        <taxon>Actinomycetota</taxon>
        <taxon>Actinomycetes</taxon>
        <taxon>Micromonosporales</taxon>
        <taxon>Micromonosporaceae</taxon>
        <taxon>Micromonospora</taxon>
    </lineage>
</organism>
<evidence type="ECO:0000313" key="2">
    <source>
        <dbReference type="Proteomes" id="UP000279968"/>
    </source>
</evidence>
<gene>
    <name evidence="1" type="ORF">D7193_15610</name>
</gene>
<evidence type="ECO:0000313" key="1">
    <source>
        <dbReference type="EMBL" id="RKN56010.1"/>
    </source>
</evidence>
<name>A0A3B0A6U3_9ACTN</name>
<keyword evidence="2" id="KW-1185">Reference proteome</keyword>
<reference evidence="1 2" key="1">
    <citation type="journal article" date="2015" name="Int. J. Syst. Evol. Microbiol.">
        <title>Micromonospora costi sp. nov., isolated from a leaf of Costus speciosus.</title>
        <authorList>
            <person name="Thawai C."/>
        </authorList>
    </citation>
    <scope>NUCLEOTIDE SEQUENCE [LARGE SCALE GENOMIC DNA]</scope>
    <source>
        <strain evidence="1 2">CS1-12</strain>
    </source>
</reference>
<sequence length="61" mass="6593">MTTPPTPTRGPLVRDLVADLGDAVEDYERVTADPDGEVNEAAQRVADACVALRKARGWVTR</sequence>
<accession>A0A3B0A6U3</accession>
<dbReference type="RefSeq" id="WP_120780193.1">
    <property type="nucleotide sequence ID" value="NZ_JBHLUP010000002.1"/>
</dbReference>
<comment type="caution">
    <text evidence="1">The sequence shown here is derived from an EMBL/GenBank/DDBJ whole genome shotgun (WGS) entry which is preliminary data.</text>
</comment>
<dbReference type="EMBL" id="RBAN01000002">
    <property type="protein sequence ID" value="RKN56010.1"/>
    <property type="molecule type" value="Genomic_DNA"/>
</dbReference>
<dbReference type="AlphaFoldDB" id="A0A3B0A6U3"/>
<proteinExistence type="predicted"/>
<dbReference type="Proteomes" id="UP000279968">
    <property type="component" value="Unassembled WGS sequence"/>
</dbReference>
<protein>
    <submittedName>
        <fullName evidence="1">Uncharacterized protein</fullName>
    </submittedName>
</protein>